<protein>
    <recommendedName>
        <fullName evidence="7">FAD-binding PCMH-type domain-containing protein</fullName>
    </recommendedName>
</protein>
<evidence type="ECO:0000313" key="8">
    <source>
        <dbReference type="EMBL" id="KAG0311373.1"/>
    </source>
</evidence>
<keyword evidence="3" id="KW-0285">Flavoprotein</keyword>
<dbReference type="Gene3D" id="3.40.462.20">
    <property type="match status" value="1"/>
</dbReference>
<dbReference type="PROSITE" id="PS00862">
    <property type="entry name" value="OX2_COVAL_FAD"/>
    <property type="match status" value="1"/>
</dbReference>
<dbReference type="Pfam" id="PF08031">
    <property type="entry name" value="BBE"/>
    <property type="match status" value="1"/>
</dbReference>
<dbReference type="InterPro" id="IPR050416">
    <property type="entry name" value="FAD-linked_Oxidoreductase"/>
</dbReference>
<evidence type="ECO:0000256" key="3">
    <source>
        <dbReference type="ARBA" id="ARBA00022630"/>
    </source>
</evidence>
<evidence type="ECO:0000256" key="4">
    <source>
        <dbReference type="ARBA" id="ARBA00022827"/>
    </source>
</evidence>
<dbReference type="PANTHER" id="PTHR42973">
    <property type="entry name" value="BINDING OXIDOREDUCTASE, PUTATIVE (AFU_ORTHOLOGUE AFUA_1G17690)-RELATED"/>
    <property type="match status" value="1"/>
</dbReference>
<comment type="cofactor">
    <cofactor evidence="1">
        <name>FAD</name>
        <dbReference type="ChEBI" id="CHEBI:57692"/>
    </cofactor>
</comment>
<feature type="signal peptide" evidence="6">
    <location>
        <begin position="1"/>
        <end position="21"/>
    </location>
</feature>
<dbReference type="PANTHER" id="PTHR42973:SF39">
    <property type="entry name" value="FAD-BINDING PCMH-TYPE DOMAIN-CONTAINING PROTEIN"/>
    <property type="match status" value="1"/>
</dbReference>
<keyword evidence="4" id="KW-0274">FAD</keyword>
<dbReference type="PROSITE" id="PS51387">
    <property type="entry name" value="FAD_PCMH"/>
    <property type="match status" value="1"/>
</dbReference>
<feature type="domain" description="FAD-binding PCMH-type" evidence="7">
    <location>
        <begin position="74"/>
        <end position="246"/>
    </location>
</feature>
<feature type="chain" id="PRO_5040107363" description="FAD-binding PCMH-type domain-containing protein" evidence="6">
    <location>
        <begin position="22"/>
        <end position="510"/>
    </location>
</feature>
<proteinExistence type="inferred from homology"/>
<reference evidence="8" key="1">
    <citation type="journal article" date="2020" name="Fungal Divers.">
        <title>Resolving the Mortierellaceae phylogeny through synthesis of multi-gene phylogenetics and phylogenomics.</title>
        <authorList>
            <person name="Vandepol N."/>
            <person name="Liber J."/>
            <person name="Desiro A."/>
            <person name="Na H."/>
            <person name="Kennedy M."/>
            <person name="Barry K."/>
            <person name="Grigoriev I.V."/>
            <person name="Miller A.N."/>
            <person name="O'Donnell K."/>
            <person name="Stajich J.E."/>
            <person name="Bonito G."/>
        </authorList>
    </citation>
    <scope>NUCLEOTIDE SEQUENCE</scope>
    <source>
        <strain evidence="8">REB-010B</strain>
    </source>
</reference>
<evidence type="ECO:0000259" key="7">
    <source>
        <dbReference type="PROSITE" id="PS51387"/>
    </source>
</evidence>
<dbReference type="InterPro" id="IPR036318">
    <property type="entry name" value="FAD-bd_PCMH-like_sf"/>
</dbReference>
<keyword evidence="9" id="KW-1185">Reference proteome</keyword>
<comment type="caution">
    <text evidence="8">The sequence shown here is derived from an EMBL/GenBank/DDBJ whole genome shotgun (WGS) entry which is preliminary data.</text>
</comment>
<dbReference type="SUPFAM" id="SSF56176">
    <property type="entry name" value="FAD-binding/transporter-associated domain-like"/>
    <property type="match status" value="1"/>
</dbReference>
<gene>
    <name evidence="8" type="ORF">BGZ99_010221</name>
</gene>
<evidence type="ECO:0000256" key="5">
    <source>
        <dbReference type="ARBA" id="ARBA00023002"/>
    </source>
</evidence>
<keyword evidence="6" id="KW-0732">Signal</keyword>
<comment type="similarity">
    <text evidence="2">Belongs to the oxygen-dependent FAD-linked oxidoreductase family.</text>
</comment>
<dbReference type="InterPro" id="IPR006093">
    <property type="entry name" value="Oxy_OxRdtase_FAD_BS"/>
</dbReference>
<dbReference type="EMBL" id="JAAAIP010000933">
    <property type="protein sequence ID" value="KAG0311373.1"/>
    <property type="molecule type" value="Genomic_DNA"/>
</dbReference>
<dbReference type="GO" id="GO:0016491">
    <property type="term" value="F:oxidoreductase activity"/>
    <property type="evidence" value="ECO:0007669"/>
    <property type="project" value="UniProtKB-KW"/>
</dbReference>
<dbReference type="InterPro" id="IPR016169">
    <property type="entry name" value="FAD-bd_PCMH_sub2"/>
</dbReference>
<dbReference type="InterPro" id="IPR006094">
    <property type="entry name" value="Oxid_FAD_bind_N"/>
</dbReference>
<dbReference type="Proteomes" id="UP000738325">
    <property type="component" value="Unassembled WGS sequence"/>
</dbReference>
<dbReference type="InterPro" id="IPR012951">
    <property type="entry name" value="BBE"/>
</dbReference>
<organism evidence="8 9">
    <name type="scientific">Dissophora globulifera</name>
    <dbReference type="NCBI Taxonomy" id="979702"/>
    <lineage>
        <taxon>Eukaryota</taxon>
        <taxon>Fungi</taxon>
        <taxon>Fungi incertae sedis</taxon>
        <taxon>Mucoromycota</taxon>
        <taxon>Mortierellomycotina</taxon>
        <taxon>Mortierellomycetes</taxon>
        <taxon>Mortierellales</taxon>
        <taxon>Mortierellaceae</taxon>
        <taxon>Dissophora</taxon>
    </lineage>
</organism>
<accession>A0A9P6R5A5</accession>
<name>A0A9P6R5A5_9FUNG</name>
<evidence type="ECO:0000256" key="2">
    <source>
        <dbReference type="ARBA" id="ARBA00005466"/>
    </source>
</evidence>
<evidence type="ECO:0000313" key="9">
    <source>
        <dbReference type="Proteomes" id="UP000738325"/>
    </source>
</evidence>
<dbReference type="AlphaFoldDB" id="A0A9P6R5A5"/>
<evidence type="ECO:0000256" key="1">
    <source>
        <dbReference type="ARBA" id="ARBA00001974"/>
    </source>
</evidence>
<dbReference type="InterPro" id="IPR016166">
    <property type="entry name" value="FAD-bd_PCMH"/>
</dbReference>
<sequence>MHIPRLSTAVSLLLLISSTTSTPLAQVNPSQNALTLVTLPTSQLLACLEPLGAKVLTSNDPKYNEERFVFDLRYTYLPQVIVMASSVSDVQTAVKCAAASKVAVAPRSGGHSYEGYSIGGQDGSLVIDLGGFTSVTVMNGVAKVGAGIRLGKLYLELFNQGGYTLNAGTCPSVGIGGHALGGGFGLLGPKYGLLIDRITEMQVVNAQGQLLTVSATSNPDLFYALRGAGGGSYGVVTEFTILPIKPASVVTSYSYNWKLEDYAAVLGAFADFQLLVSDDIGIKLNVGPKGLRMSGLFEGTNDDQLKAMAPFFAQVPKPERSDVREGRYIDAQLRLASIPNDPKDINALLLKVDPLARKGKSLVYPKALKASSIALLGKWAAIKPNGARVTFFLVTIWGGAVAKVPENSTAFIHRNAHSVIEFMVDWTKDPNTHGEDCEACLEWMNDMYTEFLDDFRTNYGPVRGYQNYIDLEIPNWQDAYYGSALPRLKQIKRAVDPENTFRFPQSIPLQ</sequence>
<dbReference type="Gene3D" id="3.30.465.10">
    <property type="match status" value="1"/>
</dbReference>
<evidence type="ECO:0000256" key="6">
    <source>
        <dbReference type="SAM" id="SignalP"/>
    </source>
</evidence>
<dbReference type="GO" id="GO:0071949">
    <property type="term" value="F:FAD binding"/>
    <property type="evidence" value="ECO:0007669"/>
    <property type="project" value="InterPro"/>
</dbReference>
<dbReference type="Pfam" id="PF01565">
    <property type="entry name" value="FAD_binding_4"/>
    <property type="match status" value="1"/>
</dbReference>
<keyword evidence="5" id="KW-0560">Oxidoreductase</keyword>
<dbReference type="OrthoDB" id="415825at2759"/>